<dbReference type="EMBL" id="JACSNV010000004">
    <property type="protein sequence ID" value="MBM6877207.1"/>
    <property type="molecule type" value="Genomic_DNA"/>
</dbReference>
<dbReference type="RefSeq" id="WP_205133219.1">
    <property type="nucleotide sequence ID" value="NZ_JACSNT010000005.1"/>
</dbReference>
<comment type="caution">
    <text evidence="1">The sequence shown here is derived from an EMBL/GenBank/DDBJ whole genome shotgun (WGS) entry which is preliminary data.</text>
</comment>
<accession>A0ABS2G7S3</accession>
<reference evidence="1 2" key="1">
    <citation type="journal article" date="2021" name="Sci. Rep.">
        <title>The distribution of antibiotic resistance genes in chicken gut microbiota commensals.</title>
        <authorList>
            <person name="Juricova H."/>
            <person name="Matiasovicova J."/>
            <person name="Kubasova T."/>
            <person name="Cejkova D."/>
            <person name="Rychlik I."/>
        </authorList>
    </citation>
    <scope>NUCLEOTIDE SEQUENCE [LARGE SCALE GENOMIC DNA]</scope>
    <source>
        <strain evidence="1 2">An431b</strain>
    </source>
</reference>
<evidence type="ECO:0000313" key="2">
    <source>
        <dbReference type="Proteomes" id="UP000729290"/>
    </source>
</evidence>
<organism evidence="1 2">
    <name type="scientific">Anaerotignum lactatifermentans</name>
    <dbReference type="NCBI Taxonomy" id="160404"/>
    <lineage>
        <taxon>Bacteria</taxon>
        <taxon>Bacillati</taxon>
        <taxon>Bacillota</taxon>
        <taxon>Clostridia</taxon>
        <taxon>Lachnospirales</taxon>
        <taxon>Anaerotignaceae</taxon>
        <taxon>Anaerotignum</taxon>
    </lineage>
</organism>
<evidence type="ECO:0000313" key="1">
    <source>
        <dbReference type="EMBL" id="MBM6877207.1"/>
    </source>
</evidence>
<gene>
    <name evidence="1" type="ORF">H9X83_03405</name>
</gene>
<sequence>MEKPLDVLQNLYQKADLVRSILSLLLDAMTAGCEPWKTPYVVAVAHMAEMVEEMQTELYEATEELFRERREKAVFQNREDRQR</sequence>
<proteinExistence type="predicted"/>
<dbReference type="Proteomes" id="UP000729290">
    <property type="component" value="Unassembled WGS sequence"/>
</dbReference>
<keyword evidence="2" id="KW-1185">Reference proteome</keyword>
<name>A0ABS2G7S3_9FIRM</name>
<protein>
    <submittedName>
        <fullName evidence="1">Uncharacterized protein</fullName>
    </submittedName>
</protein>